<dbReference type="GO" id="GO:0016874">
    <property type="term" value="F:ligase activity"/>
    <property type="evidence" value="ECO:0007669"/>
    <property type="project" value="UniProtKB-KW"/>
</dbReference>
<evidence type="ECO:0000313" key="4">
    <source>
        <dbReference type="Proteomes" id="UP000273675"/>
    </source>
</evidence>
<dbReference type="EC" id="3.1.4.58" evidence="2"/>
<reference evidence="3 4" key="1">
    <citation type="submission" date="2018-10" db="EMBL/GenBank/DDBJ databases">
        <title>Genomic Encyclopedia of Type Strains, Phase IV (KMG-IV): sequencing the most valuable type-strain genomes for metagenomic binning, comparative biology and taxonomic classification.</title>
        <authorList>
            <person name="Goeker M."/>
        </authorList>
    </citation>
    <scope>NUCLEOTIDE SEQUENCE [LARGE SCALE GENOMIC DNA]</scope>
    <source>
        <strain evidence="3 4">DSM 4734</strain>
    </source>
</reference>
<dbReference type="RefSeq" id="WP_170150424.1">
    <property type="nucleotide sequence ID" value="NZ_RBIM01000004.1"/>
</dbReference>
<feature type="active site" description="Proton acceptor" evidence="2">
    <location>
        <position position="121"/>
    </location>
</feature>
<comment type="caution">
    <text evidence="3">The sequence shown here is derived from an EMBL/GenBank/DDBJ whole genome shotgun (WGS) entry which is preliminary data.</text>
</comment>
<dbReference type="Gene3D" id="3.90.1140.10">
    <property type="entry name" value="Cyclic phosphodiesterase"/>
    <property type="match status" value="1"/>
</dbReference>
<dbReference type="InterPro" id="IPR009097">
    <property type="entry name" value="Cyclic_Pdiesterase"/>
</dbReference>
<dbReference type="GO" id="GO:0008664">
    <property type="term" value="F:RNA 2',3'-cyclic 3'-phosphodiesterase activity"/>
    <property type="evidence" value="ECO:0007669"/>
    <property type="project" value="UniProtKB-EC"/>
</dbReference>
<comment type="function">
    <text evidence="2">Hydrolyzes RNA 2',3'-cyclic phosphodiester to an RNA 2'-phosphomonoester.</text>
</comment>
<accession>A0A495D460</accession>
<keyword evidence="1 2" id="KW-0378">Hydrolase</keyword>
<dbReference type="Pfam" id="PF13563">
    <property type="entry name" value="2_5_RNA_ligase2"/>
    <property type="match status" value="1"/>
</dbReference>
<dbReference type="AlphaFoldDB" id="A0A495D460"/>
<comment type="catalytic activity">
    <reaction evidence="2">
        <text>a 3'-end 2',3'-cyclophospho-ribonucleotide-RNA + H2O = a 3'-end 2'-phospho-ribonucleotide-RNA + H(+)</text>
        <dbReference type="Rhea" id="RHEA:11828"/>
        <dbReference type="Rhea" id="RHEA-COMP:10464"/>
        <dbReference type="Rhea" id="RHEA-COMP:17353"/>
        <dbReference type="ChEBI" id="CHEBI:15377"/>
        <dbReference type="ChEBI" id="CHEBI:15378"/>
        <dbReference type="ChEBI" id="CHEBI:83064"/>
        <dbReference type="ChEBI" id="CHEBI:173113"/>
        <dbReference type="EC" id="3.1.4.58"/>
    </reaction>
</comment>
<dbReference type="SUPFAM" id="SSF55144">
    <property type="entry name" value="LigT-like"/>
    <property type="match status" value="1"/>
</dbReference>
<evidence type="ECO:0000256" key="1">
    <source>
        <dbReference type="ARBA" id="ARBA00022801"/>
    </source>
</evidence>
<sequence>MTIRLFAAIPVPDTLHAEIRRLQKGVPGARWRPRENFHITLRYFGELDERRAEDLDVELAQITMPPFELALLGSGWFGKLDPRALWLGVRPSEALVELNAKCERAARKAGLEPEHRKFHPHMTLAYLQGTPIDRLTRFAERTGGFATEPWRVTHFTMYSSWTSRGDANIYEPEVDYPLL</sequence>
<dbReference type="NCBIfam" id="TIGR02258">
    <property type="entry name" value="2_5_ligase"/>
    <property type="match status" value="1"/>
</dbReference>
<evidence type="ECO:0000313" key="3">
    <source>
        <dbReference type="EMBL" id="RKQ96681.1"/>
    </source>
</evidence>
<comment type="similarity">
    <text evidence="2">Belongs to the 2H phosphoesterase superfamily. ThpR family.</text>
</comment>
<dbReference type="InterPro" id="IPR004175">
    <property type="entry name" value="RNA_CPDase"/>
</dbReference>
<feature type="short sequence motif" description="HXTX 2" evidence="2">
    <location>
        <begin position="121"/>
        <end position="124"/>
    </location>
</feature>
<dbReference type="PANTHER" id="PTHR35561">
    <property type="entry name" value="RNA 2',3'-CYCLIC PHOSPHODIESTERASE"/>
    <property type="match status" value="1"/>
</dbReference>
<dbReference type="GO" id="GO:0004113">
    <property type="term" value="F:2',3'-cyclic-nucleotide 3'-phosphodiesterase activity"/>
    <property type="evidence" value="ECO:0007669"/>
    <property type="project" value="InterPro"/>
</dbReference>
<dbReference type="HAMAP" id="MF_01940">
    <property type="entry name" value="RNA_CPDase"/>
    <property type="match status" value="1"/>
</dbReference>
<dbReference type="PANTHER" id="PTHR35561:SF1">
    <property type="entry name" value="RNA 2',3'-CYCLIC PHOSPHODIESTERASE"/>
    <property type="match status" value="1"/>
</dbReference>
<protein>
    <recommendedName>
        <fullName evidence="2">RNA 2',3'-cyclic phosphodiesterase</fullName>
        <shortName evidence="2">RNA 2',3'-CPDase</shortName>
        <ecNumber evidence="2">3.1.4.58</ecNumber>
    </recommendedName>
</protein>
<gene>
    <name evidence="3" type="ORF">C7435_2014</name>
</gene>
<dbReference type="Proteomes" id="UP000273675">
    <property type="component" value="Unassembled WGS sequence"/>
</dbReference>
<organism evidence="3 4">
    <name type="scientific">Maricaulis maris</name>
    <dbReference type="NCBI Taxonomy" id="74318"/>
    <lineage>
        <taxon>Bacteria</taxon>
        <taxon>Pseudomonadati</taxon>
        <taxon>Pseudomonadota</taxon>
        <taxon>Alphaproteobacteria</taxon>
        <taxon>Maricaulales</taxon>
        <taxon>Maricaulaceae</taxon>
        <taxon>Maricaulis</taxon>
    </lineage>
</organism>
<evidence type="ECO:0000256" key="2">
    <source>
        <dbReference type="HAMAP-Rule" id="MF_01940"/>
    </source>
</evidence>
<proteinExistence type="inferred from homology"/>
<feature type="short sequence motif" description="HXTX 1" evidence="2">
    <location>
        <begin position="38"/>
        <end position="41"/>
    </location>
</feature>
<feature type="active site" description="Proton donor" evidence="2">
    <location>
        <position position="38"/>
    </location>
</feature>
<keyword evidence="3" id="KW-0436">Ligase</keyword>
<dbReference type="EMBL" id="RBIM01000004">
    <property type="protein sequence ID" value="RKQ96681.1"/>
    <property type="molecule type" value="Genomic_DNA"/>
</dbReference>
<name>A0A495D460_9PROT</name>